<dbReference type="InterPro" id="IPR001638">
    <property type="entry name" value="Solute-binding_3/MltF_N"/>
</dbReference>
<reference evidence="6" key="1">
    <citation type="submission" date="2023-06" db="EMBL/GenBank/DDBJ databases">
        <title>Identification and characterization of horizontal gene transfer across gut microbiota members of farm animals based on homology search.</title>
        <authorList>
            <person name="Zeman M."/>
            <person name="Kubasova T."/>
            <person name="Jahodarova E."/>
            <person name="Nykrynova M."/>
            <person name="Rychlik I."/>
        </authorList>
    </citation>
    <scope>NUCLEOTIDE SEQUENCE [LARGE SCALE GENOMIC DNA]</scope>
    <source>
        <strain evidence="6">154_Feed</strain>
    </source>
</reference>
<dbReference type="Proteomes" id="UP001529421">
    <property type="component" value="Unassembled WGS sequence"/>
</dbReference>
<dbReference type="PANTHER" id="PTHR35936">
    <property type="entry name" value="MEMBRANE-BOUND LYTIC MUREIN TRANSGLYCOSYLASE F"/>
    <property type="match status" value="1"/>
</dbReference>
<dbReference type="SUPFAM" id="SSF53850">
    <property type="entry name" value="Periplasmic binding protein-like II"/>
    <property type="match status" value="1"/>
</dbReference>
<dbReference type="EMBL" id="JAUDDZ010000007">
    <property type="protein sequence ID" value="MDM8275127.1"/>
    <property type="molecule type" value="Genomic_DNA"/>
</dbReference>
<accession>A0ABT7V9G5</accession>
<gene>
    <name evidence="5" type="ORF">QUW28_06395</name>
</gene>
<protein>
    <submittedName>
        <fullName evidence="5">Transporter substrate-binding domain-containing protein</fullName>
    </submittedName>
</protein>
<feature type="chain" id="PRO_5047413465" evidence="3">
    <location>
        <begin position="20"/>
        <end position="336"/>
    </location>
</feature>
<dbReference type="RefSeq" id="WP_289545183.1">
    <property type="nucleotide sequence ID" value="NZ_JAUDDZ010000007.1"/>
</dbReference>
<feature type="compositionally biased region" description="Low complexity" evidence="2">
    <location>
        <begin position="310"/>
        <end position="336"/>
    </location>
</feature>
<feature type="compositionally biased region" description="Acidic residues" evidence="2">
    <location>
        <begin position="299"/>
        <end position="309"/>
    </location>
</feature>
<name>A0ABT7V9G5_9ACTN</name>
<feature type="region of interest" description="Disordered" evidence="2">
    <location>
        <begin position="299"/>
        <end position="336"/>
    </location>
</feature>
<keyword evidence="1 3" id="KW-0732">Signal</keyword>
<feature type="domain" description="Solute-binding protein family 3/N-terminal" evidence="4">
    <location>
        <begin position="56"/>
        <end position="270"/>
    </location>
</feature>
<dbReference type="Gene3D" id="3.40.190.10">
    <property type="entry name" value="Periplasmic binding protein-like II"/>
    <property type="match status" value="2"/>
</dbReference>
<feature type="signal peptide" evidence="3">
    <location>
        <begin position="1"/>
        <end position="19"/>
    </location>
</feature>
<evidence type="ECO:0000313" key="6">
    <source>
        <dbReference type="Proteomes" id="UP001529421"/>
    </source>
</evidence>
<keyword evidence="6" id="KW-1185">Reference proteome</keyword>
<evidence type="ECO:0000256" key="3">
    <source>
        <dbReference type="SAM" id="SignalP"/>
    </source>
</evidence>
<evidence type="ECO:0000259" key="4">
    <source>
        <dbReference type="SMART" id="SM00062"/>
    </source>
</evidence>
<evidence type="ECO:0000313" key="5">
    <source>
        <dbReference type="EMBL" id="MDM8275127.1"/>
    </source>
</evidence>
<dbReference type="PROSITE" id="PS51257">
    <property type="entry name" value="PROKAR_LIPOPROTEIN"/>
    <property type="match status" value="1"/>
</dbReference>
<evidence type="ECO:0000256" key="1">
    <source>
        <dbReference type="ARBA" id="ARBA00022729"/>
    </source>
</evidence>
<proteinExistence type="predicted"/>
<comment type="caution">
    <text evidence="5">The sequence shown here is derived from an EMBL/GenBank/DDBJ whole genome shotgun (WGS) entry which is preliminary data.</text>
</comment>
<sequence>MVRGKQVLGRMLVAACAMAITGGITGCSLLTPPLSDAQDATARQAIDDSLLVRSGTLTVALDTRNAPQVMTGTEGDLQGYAVDLACALASRLGLDVSFVSATSPESPLADGEADLYIGASSDDDAASITIMDGYLENATAVFGAAGDAALTASALADATFAVQGGSATEEVVYSVASPSNVRTCNNVNECFDALAAGEVDYVACDATAGAYLARAQSEVSFCGTLSNVDSYGIAFMSRATELANEVMSAFAQMENDGTIDALRQAWYGDLPADLEGQLIEGVDPAAAADQGLTFASDADDAAAADDASADDAAATDGTQADADASSTSGSISTGTL</sequence>
<organism evidence="5 6">
    <name type="scientific">Enorma phocaeensis</name>
    <dbReference type="NCBI Taxonomy" id="1871019"/>
    <lineage>
        <taxon>Bacteria</taxon>
        <taxon>Bacillati</taxon>
        <taxon>Actinomycetota</taxon>
        <taxon>Coriobacteriia</taxon>
        <taxon>Coriobacteriales</taxon>
        <taxon>Coriobacteriaceae</taxon>
        <taxon>Enorma</taxon>
    </lineage>
</organism>
<dbReference type="SMART" id="SM00062">
    <property type="entry name" value="PBPb"/>
    <property type="match status" value="1"/>
</dbReference>
<evidence type="ECO:0000256" key="2">
    <source>
        <dbReference type="SAM" id="MobiDB-lite"/>
    </source>
</evidence>
<dbReference type="Pfam" id="PF00497">
    <property type="entry name" value="SBP_bac_3"/>
    <property type="match status" value="1"/>
</dbReference>